<sequence>MSPDAGTAPRYAGAMTVLARFLRVMLVVALGLGLPGTAMAFTIVPATDGHAVHMATHAAATPAQPGEPCRIHCAGVPLTPDLAALAAPVIGRVTRLHTDAGEVDAPSLWPLPLGHPPRR</sequence>
<reference evidence="2 3" key="1">
    <citation type="submission" date="2018-02" db="EMBL/GenBank/DDBJ databases">
        <title>Genomic Encyclopedia of Archaeal and Bacterial Type Strains, Phase II (KMG-II): from individual species to whole genera.</title>
        <authorList>
            <person name="Goeker M."/>
        </authorList>
    </citation>
    <scope>NUCLEOTIDE SEQUENCE [LARGE SCALE GENOMIC DNA]</scope>
    <source>
        <strain evidence="2 3">DSM 18921</strain>
    </source>
</reference>
<name>A0A2S8S684_9RHOB</name>
<evidence type="ECO:0000256" key="1">
    <source>
        <dbReference type="SAM" id="Phobius"/>
    </source>
</evidence>
<organism evidence="2 3">
    <name type="scientific">Albidovulum denitrificans</name>
    <dbReference type="NCBI Taxonomy" id="404881"/>
    <lineage>
        <taxon>Bacteria</taxon>
        <taxon>Pseudomonadati</taxon>
        <taxon>Pseudomonadota</taxon>
        <taxon>Alphaproteobacteria</taxon>
        <taxon>Rhodobacterales</taxon>
        <taxon>Paracoccaceae</taxon>
        <taxon>Albidovulum</taxon>
    </lineage>
</organism>
<comment type="caution">
    <text evidence="2">The sequence shown here is derived from an EMBL/GenBank/DDBJ whole genome shotgun (WGS) entry which is preliminary data.</text>
</comment>
<dbReference type="EMBL" id="PVEP01000005">
    <property type="protein sequence ID" value="PQV56306.1"/>
    <property type="molecule type" value="Genomic_DNA"/>
</dbReference>
<evidence type="ECO:0000313" key="3">
    <source>
        <dbReference type="Proteomes" id="UP000238338"/>
    </source>
</evidence>
<keyword evidence="1" id="KW-0472">Membrane</keyword>
<keyword evidence="3" id="KW-1185">Reference proteome</keyword>
<keyword evidence="1" id="KW-0812">Transmembrane</keyword>
<keyword evidence="1" id="KW-1133">Transmembrane helix</keyword>
<dbReference type="RefSeq" id="WP_146111598.1">
    <property type="nucleotide sequence ID" value="NZ_PVEP01000005.1"/>
</dbReference>
<dbReference type="Proteomes" id="UP000238338">
    <property type="component" value="Unassembled WGS sequence"/>
</dbReference>
<protein>
    <submittedName>
        <fullName evidence="2">Uncharacterized protein</fullName>
    </submittedName>
</protein>
<proteinExistence type="predicted"/>
<evidence type="ECO:0000313" key="2">
    <source>
        <dbReference type="EMBL" id="PQV56306.1"/>
    </source>
</evidence>
<gene>
    <name evidence="2" type="ORF">LX70_02572</name>
</gene>
<dbReference type="AlphaFoldDB" id="A0A2S8S684"/>
<accession>A0A2S8S684</accession>
<feature type="transmembrane region" description="Helical" evidence="1">
    <location>
        <begin position="21"/>
        <end position="44"/>
    </location>
</feature>